<dbReference type="EMBL" id="KV010126">
    <property type="protein sequence ID" value="KZV28492.1"/>
    <property type="molecule type" value="Genomic_DNA"/>
</dbReference>
<evidence type="ECO:0000313" key="2">
    <source>
        <dbReference type="EMBL" id="KZV28492.1"/>
    </source>
</evidence>
<protein>
    <submittedName>
        <fullName evidence="2">Xaa-Pro dipeptidase</fullName>
    </submittedName>
</protein>
<name>A0A2Z7B2G4_9LAMI</name>
<proteinExistence type="predicted"/>
<dbReference type="AlphaFoldDB" id="A0A2Z7B2G4"/>
<organism evidence="2 3">
    <name type="scientific">Dorcoceras hygrometricum</name>
    <dbReference type="NCBI Taxonomy" id="472368"/>
    <lineage>
        <taxon>Eukaryota</taxon>
        <taxon>Viridiplantae</taxon>
        <taxon>Streptophyta</taxon>
        <taxon>Embryophyta</taxon>
        <taxon>Tracheophyta</taxon>
        <taxon>Spermatophyta</taxon>
        <taxon>Magnoliopsida</taxon>
        <taxon>eudicotyledons</taxon>
        <taxon>Gunneridae</taxon>
        <taxon>Pentapetalae</taxon>
        <taxon>asterids</taxon>
        <taxon>lamiids</taxon>
        <taxon>Lamiales</taxon>
        <taxon>Gesneriaceae</taxon>
        <taxon>Didymocarpoideae</taxon>
        <taxon>Trichosporeae</taxon>
        <taxon>Loxocarpinae</taxon>
        <taxon>Dorcoceras</taxon>
    </lineage>
</organism>
<feature type="region of interest" description="Disordered" evidence="1">
    <location>
        <begin position="48"/>
        <end position="93"/>
    </location>
</feature>
<reference evidence="2 3" key="1">
    <citation type="journal article" date="2015" name="Proc. Natl. Acad. Sci. U.S.A.">
        <title>The resurrection genome of Boea hygrometrica: A blueprint for survival of dehydration.</title>
        <authorList>
            <person name="Xiao L."/>
            <person name="Yang G."/>
            <person name="Zhang L."/>
            <person name="Yang X."/>
            <person name="Zhao S."/>
            <person name="Ji Z."/>
            <person name="Zhou Q."/>
            <person name="Hu M."/>
            <person name="Wang Y."/>
            <person name="Chen M."/>
            <person name="Xu Y."/>
            <person name="Jin H."/>
            <person name="Xiao X."/>
            <person name="Hu G."/>
            <person name="Bao F."/>
            <person name="Hu Y."/>
            <person name="Wan P."/>
            <person name="Li L."/>
            <person name="Deng X."/>
            <person name="Kuang T."/>
            <person name="Xiang C."/>
            <person name="Zhu J.K."/>
            <person name="Oliver M.J."/>
            <person name="He Y."/>
        </authorList>
    </citation>
    <scope>NUCLEOTIDE SEQUENCE [LARGE SCALE GENOMIC DNA]</scope>
    <source>
        <strain evidence="3">cv. XS01</strain>
    </source>
</reference>
<feature type="compositionally biased region" description="Polar residues" evidence="1">
    <location>
        <begin position="66"/>
        <end position="83"/>
    </location>
</feature>
<evidence type="ECO:0000313" key="3">
    <source>
        <dbReference type="Proteomes" id="UP000250235"/>
    </source>
</evidence>
<evidence type="ECO:0000256" key="1">
    <source>
        <dbReference type="SAM" id="MobiDB-lite"/>
    </source>
</evidence>
<sequence length="93" mass="10322">MRRRFVVATGSPAARSSIQGWEQDLITNSKGYLNAQPNGRKAIASRFRSSPLQPPKGLSIERSSRVESNATSNMTNDGRNQWEISGETHGEQY</sequence>
<gene>
    <name evidence="2" type="ORF">F511_14114</name>
</gene>
<keyword evidence="3" id="KW-1185">Reference proteome</keyword>
<accession>A0A2Z7B2G4</accession>
<dbReference type="Proteomes" id="UP000250235">
    <property type="component" value="Unassembled WGS sequence"/>
</dbReference>